<name>A0A9X2NRB7_9BACE</name>
<evidence type="ECO:0000313" key="1">
    <source>
        <dbReference type="EMBL" id="MCR6504424.1"/>
    </source>
</evidence>
<comment type="caution">
    <text evidence="1">The sequence shown here is derived from an EMBL/GenBank/DDBJ whole genome shotgun (WGS) entry which is preliminary data.</text>
</comment>
<organism evidence="1 2">
    <name type="scientific">Bacteroides muris</name>
    <name type="common">ex Fokt et al. 2023</name>
    <dbReference type="NCBI Taxonomy" id="2937417"/>
    <lineage>
        <taxon>Bacteria</taxon>
        <taxon>Pseudomonadati</taxon>
        <taxon>Bacteroidota</taxon>
        <taxon>Bacteroidia</taxon>
        <taxon>Bacteroidales</taxon>
        <taxon>Bacteroidaceae</taxon>
        <taxon>Bacteroides</taxon>
    </lineage>
</organism>
<reference evidence="1" key="2">
    <citation type="submission" date="2022-04" db="EMBL/GenBank/DDBJ databases">
        <authorList>
            <person name="Fokt H."/>
            <person name="Baines J."/>
        </authorList>
    </citation>
    <scope>NUCLEOTIDE SEQUENCE</scope>
    <source>
        <strain evidence="1">KH365_2</strain>
    </source>
</reference>
<evidence type="ECO:0008006" key="3">
    <source>
        <dbReference type="Google" id="ProtNLM"/>
    </source>
</evidence>
<gene>
    <name evidence="1" type="ORF">M1B79_06930</name>
</gene>
<accession>A0A9X2NRB7</accession>
<dbReference type="EMBL" id="JAMZED010000012">
    <property type="protein sequence ID" value="MCR6504424.1"/>
    <property type="molecule type" value="Genomic_DNA"/>
</dbReference>
<reference evidence="1" key="1">
    <citation type="journal article" date="2022" name="Arch. Microbiol.">
        <title>Bacteroides muris sp. nov. isolated from the cecum of wild-derived house mice.</title>
        <authorList>
            <person name="Fokt H."/>
            <person name="Unni R."/>
            <person name="Repnik U."/>
            <person name="Schmitz R.A."/>
            <person name="Bramkamp M."/>
            <person name="Baines J.F."/>
            <person name="Unterweger D."/>
        </authorList>
    </citation>
    <scope>NUCLEOTIDE SEQUENCE</scope>
    <source>
        <strain evidence="1">KH365_2</strain>
    </source>
</reference>
<sequence>MLTFKDEVMRNERKQDKTFNVKIGMTYQRKAKRLSTSIFVTEKDLTGTFKLKNQCIINEVNGLIKNYHELYASLRVELNDCTLD</sequence>
<keyword evidence="2" id="KW-1185">Reference proteome</keyword>
<protein>
    <recommendedName>
        <fullName evidence="3">Transposase</fullName>
    </recommendedName>
</protein>
<dbReference type="Proteomes" id="UP001143192">
    <property type="component" value="Unassembled WGS sequence"/>
</dbReference>
<dbReference type="AlphaFoldDB" id="A0A9X2NRB7"/>
<proteinExistence type="predicted"/>
<dbReference type="RefSeq" id="WP_257931223.1">
    <property type="nucleotide sequence ID" value="NZ_JAMZED010000012.1"/>
</dbReference>
<evidence type="ECO:0000313" key="2">
    <source>
        <dbReference type="Proteomes" id="UP001143192"/>
    </source>
</evidence>